<evidence type="ECO:0000313" key="3">
    <source>
        <dbReference type="EMBL" id="KAK0673159.1"/>
    </source>
</evidence>
<feature type="region of interest" description="Disordered" evidence="2">
    <location>
        <begin position="1"/>
        <end position="37"/>
    </location>
</feature>
<organism evidence="3 4">
    <name type="scientific">Cercophora samala</name>
    <dbReference type="NCBI Taxonomy" id="330535"/>
    <lineage>
        <taxon>Eukaryota</taxon>
        <taxon>Fungi</taxon>
        <taxon>Dikarya</taxon>
        <taxon>Ascomycota</taxon>
        <taxon>Pezizomycotina</taxon>
        <taxon>Sordariomycetes</taxon>
        <taxon>Sordariomycetidae</taxon>
        <taxon>Sordariales</taxon>
        <taxon>Lasiosphaeriaceae</taxon>
        <taxon>Cercophora</taxon>
    </lineage>
</organism>
<feature type="compositionally biased region" description="Polar residues" evidence="2">
    <location>
        <begin position="1"/>
        <end position="16"/>
    </location>
</feature>
<keyword evidence="4" id="KW-1185">Reference proteome</keyword>
<dbReference type="SUPFAM" id="SSF57997">
    <property type="entry name" value="Tropomyosin"/>
    <property type="match status" value="1"/>
</dbReference>
<evidence type="ECO:0000313" key="4">
    <source>
        <dbReference type="Proteomes" id="UP001174997"/>
    </source>
</evidence>
<comment type="caution">
    <text evidence="3">The sequence shown here is derived from an EMBL/GenBank/DDBJ whole genome shotgun (WGS) entry which is preliminary data.</text>
</comment>
<reference evidence="3" key="1">
    <citation type="submission" date="2023-06" db="EMBL/GenBank/DDBJ databases">
        <title>Genome-scale phylogeny and comparative genomics of the fungal order Sordariales.</title>
        <authorList>
            <consortium name="Lawrence Berkeley National Laboratory"/>
            <person name="Hensen N."/>
            <person name="Bonometti L."/>
            <person name="Westerberg I."/>
            <person name="Brannstrom I.O."/>
            <person name="Guillou S."/>
            <person name="Cros-Aarteil S."/>
            <person name="Calhoun S."/>
            <person name="Haridas S."/>
            <person name="Kuo A."/>
            <person name="Mondo S."/>
            <person name="Pangilinan J."/>
            <person name="Riley R."/>
            <person name="Labutti K."/>
            <person name="Andreopoulos B."/>
            <person name="Lipzen A."/>
            <person name="Chen C."/>
            <person name="Yanf M."/>
            <person name="Daum C."/>
            <person name="Ng V."/>
            <person name="Clum A."/>
            <person name="Steindorff A."/>
            <person name="Ohm R."/>
            <person name="Martin F."/>
            <person name="Silar P."/>
            <person name="Natvig D."/>
            <person name="Lalanne C."/>
            <person name="Gautier V."/>
            <person name="Ament-Velasquez S.L."/>
            <person name="Kruys A."/>
            <person name="Hutchinson M.I."/>
            <person name="Powell A.J."/>
            <person name="Barry K."/>
            <person name="Miller A.N."/>
            <person name="Grigoriev I.V."/>
            <person name="Debuchy R."/>
            <person name="Gladieux P."/>
            <person name="Thoren M.H."/>
            <person name="Johannesson H."/>
        </authorList>
    </citation>
    <scope>NUCLEOTIDE SEQUENCE</scope>
    <source>
        <strain evidence="3">CBS 307.81</strain>
    </source>
</reference>
<proteinExistence type="predicted"/>
<dbReference type="Proteomes" id="UP001174997">
    <property type="component" value="Unassembled WGS sequence"/>
</dbReference>
<dbReference type="AlphaFoldDB" id="A0AA39ZL81"/>
<name>A0AA39ZL81_9PEZI</name>
<dbReference type="EMBL" id="JAULSY010000008">
    <property type="protein sequence ID" value="KAK0673159.1"/>
    <property type="molecule type" value="Genomic_DNA"/>
</dbReference>
<keyword evidence="1" id="KW-0175">Coiled coil</keyword>
<evidence type="ECO:0000256" key="2">
    <source>
        <dbReference type="SAM" id="MobiDB-lite"/>
    </source>
</evidence>
<evidence type="ECO:0000256" key="1">
    <source>
        <dbReference type="SAM" id="Coils"/>
    </source>
</evidence>
<sequence length="179" mass="19697">MSSYTPNPNSAGSPLNDTDLLVGTADNNDPGRPTVSANVRVAKNAPKPFKRQDSRIPQFTRNLASITKTAKKLEKAESRFIPFHEQIMALINNKLYVPTPRRGITKRLQAQVDVANERADATEVEVGLLKGEVESVMKRAEEAEAEVSRLKRLLGETGLSPSEAILDGLFGRMTTEPRK</sequence>
<accession>A0AA39ZL81</accession>
<feature type="coiled-coil region" evidence="1">
    <location>
        <begin position="105"/>
        <end position="153"/>
    </location>
</feature>
<gene>
    <name evidence="3" type="ORF">QBC41DRAFT_298960</name>
</gene>
<protein>
    <submittedName>
        <fullName evidence="3">Uncharacterized protein</fullName>
    </submittedName>
</protein>